<dbReference type="AlphaFoldDB" id="A0A0F9QZS7"/>
<dbReference type="CDD" id="cd00408">
    <property type="entry name" value="DHDPS-like"/>
    <property type="match status" value="1"/>
</dbReference>
<dbReference type="InterPro" id="IPR013785">
    <property type="entry name" value="Aldolase_TIM"/>
</dbReference>
<evidence type="ECO:0000256" key="1">
    <source>
        <dbReference type="ARBA" id="ARBA00023239"/>
    </source>
</evidence>
<dbReference type="Gene3D" id="3.20.20.70">
    <property type="entry name" value="Aldolase class I"/>
    <property type="match status" value="1"/>
</dbReference>
<dbReference type="InterPro" id="IPR002220">
    <property type="entry name" value="DapA-like"/>
</dbReference>
<dbReference type="SUPFAM" id="SSF51569">
    <property type="entry name" value="Aldolase"/>
    <property type="match status" value="1"/>
</dbReference>
<keyword evidence="1" id="KW-0456">Lyase</keyword>
<sequence length="312" mass="35564">MEKLPKGLWPVMLTPLDSSNQLDLHVLEQLTEFYIASGANGLFANCLSSEMFQLTDKERLQITKTVVETVKERIPVIATGSFSDDMDISADFIKKIYDTGIKAVVISTNQPCNEREKDDIFKRKMEVLLNKTGTIPLGLYECPVPYKRLMVPETLAWLANTDRFLYHKDTSCDLDDIKTKIELTRNTSLGIYNAHVPTGVESMRYGARGISPIGANLYPELFSALIARLDNPEKQKEVEKLNDALNMMDTIIHHNYPYAAKLFLQKRGFKIDTQCRVPRVRMKPHDLNKLETVMNVFNQLSQELNITVLKFS</sequence>
<evidence type="ECO:0008006" key="3">
    <source>
        <dbReference type="Google" id="ProtNLM"/>
    </source>
</evidence>
<proteinExistence type="predicted"/>
<protein>
    <recommendedName>
        <fullName evidence="3">Dihydrodipicolinate synthase</fullName>
    </recommendedName>
</protein>
<dbReference type="SMART" id="SM01130">
    <property type="entry name" value="DHDPS"/>
    <property type="match status" value="1"/>
</dbReference>
<name>A0A0F9QZS7_9ZZZZ</name>
<dbReference type="Pfam" id="PF00701">
    <property type="entry name" value="DHDPS"/>
    <property type="match status" value="1"/>
</dbReference>
<accession>A0A0F9QZS7</accession>
<evidence type="ECO:0000313" key="2">
    <source>
        <dbReference type="EMBL" id="KKN42402.1"/>
    </source>
</evidence>
<dbReference type="GO" id="GO:0008840">
    <property type="term" value="F:4-hydroxy-tetrahydrodipicolinate synthase activity"/>
    <property type="evidence" value="ECO:0007669"/>
    <property type="project" value="TreeGrafter"/>
</dbReference>
<dbReference type="PANTHER" id="PTHR12128">
    <property type="entry name" value="DIHYDRODIPICOLINATE SYNTHASE"/>
    <property type="match status" value="1"/>
</dbReference>
<organism evidence="2">
    <name type="scientific">marine sediment metagenome</name>
    <dbReference type="NCBI Taxonomy" id="412755"/>
    <lineage>
        <taxon>unclassified sequences</taxon>
        <taxon>metagenomes</taxon>
        <taxon>ecological metagenomes</taxon>
    </lineage>
</organism>
<reference evidence="2" key="1">
    <citation type="journal article" date="2015" name="Nature">
        <title>Complex archaea that bridge the gap between prokaryotes and eukaryotes.</title>
        <authorList>
            <person name="Spang A."/>
            <person name="Saw J.H."/>
            <person name="Jorgensen S.L."/>
            <person name="Zaremba-Niedzwiedzka K."/>
            <person name="Martijn J."/>
            <person name="Lind A.E."/>
            <person name="van Eijk R."/>
            <person name="Schleper C."/>
            <person name="Guy L."/>
            <person name="Ettema T.J."/>
        </authorList>
    </citation>
    <scope>NUCLEOTIDE SEQUENCE</scope>
</reference>
<dbReference type="EMBL" id="LAZR01001583">
    <property type="protein sequence ID" value="KKN42402.1"/>
    <property type="molecule type" value="Genomic_DNA"/>
</dbReference>
<gene>
    <name evidence="2" type="ORF">LCGC14_0713700</name>
</gene>
<dbReference type="PANTHER" id="PTHR12128:SF66">
    <property type="entry name" value="4-HYDROXY-2-OXOGLUTARATE ALDOLASE, MITOCHONDRIAL"/>
    <property type="match status" value="1"/>
</dbReference>
<comment type="caution">
    <text evidence="2">The sequence shown here is derived from an EMBL/GenBank/DDBJ whole genome shotgun (WGS) entry which is preliminary data.</text>
</comment>
<dbReference type="PIRSF" id="PIRSF001365">
    <property type="entry name" value="DHDPS"/>
    <property type="match status" value="1"/>
</dbReference>